<dbReference type="CDD" id="cd07035">
    <property type="entry name" value="TPP_PYR_POX_like"/>
    <property type="match status" value="1"/>
</dbReference>
<dbReference type="InterPro" id="IPR012000">
    <property type="entry name" value="Thiamin_PyroP_enz_cen_dom"/>
</dbReference>
<dbReference type="InterPro" id="IPR029035">
    <property type="entry name" value="DHS-like_NAD/FAD-binding_dom"/>
</dbReference>
<organism evidence="8 9">
    <name type="scientific">Acidianus hospitalis</name>
    <dbReference type="NCBI Taxonomy" id="563177"/>
    <lineage>
        <taxon>Archaea</taxon>
        <taxon>Thermoproteota</taxon>
        <taxon>Thermoprotei</taxon>
        <taxon>Sulfolobales</taxon>
        <taxon>Sulfolobaceae</taxon>
        <taxon>Acidianus</taxon>
    </lineage>
</organism>
<dbReference type="GO" id="GO:0047553">
    <property type="term" value="F:2-oxoglutarate synthase activity"/>
    <property type="evidence" value="ECO:0007669"/>
    <property type="project" value="UniProtKB-ARBA"/>
</dbReference>
<dbReference type="GO" id="GO:0019164">
    <property type="term" value="F:pyruvate synthase activity"/>
    <property type="evidence" value="ECO:0007669"/>
    <property type="project" value="UniProtKB-ARBA"/>
</dbReference>
<evidence type="ECO:0000256" key="2">
    <source>
        <dbReference type="ARBA" id="ARBA00007812"/>
    </source>
</evidence>
<accession>A0A2T9X287</accession>
<evidence type="ECO:0000259" key="6">
    <source>
        <dbReference type="Pfam" id="PF00205"/>
    </source>
</evidence>
<dbReference type="GO" id="GO:0000287">
    <property type="term" value="F:magnesium ion binding"/>
    <property type="evidence" value="ECO:0007669"/>
    <property type="project" value="InterPro"/>
</dbReference>
<feature type="domain" description="Thiamine pyrophosphate enzyme N-terminal TPP-binding" evidence="7">
    <location>
        <begin position="15"/>
        <end position="123"/>
    </location>
</feature>
<name>A0A2T9X287_9CREN</name>
<comment type="caution">
    <text evidence="8">The sequence shown here is derived from an EMBL/GenBank/DDBJ whole genome shotgun (WGS) entry which is preliminary data.</text>
</comment>
<dbReference type="InterPro" id="IPR045229">
    <property type="entry name" value="TPP_enz"/>
</dbReference>
<dbReference type="PANTHER" id="PTHR18968">
    <property type="entry name" value="THIAMINE PYROPHOSPHATE ENZYMES"/>
    <property type="match status" value="1"/>
</dbReference>
<comment type="function">
    <text evidence="1">Catalyzes the coenzyme A-dependent oxidative decarboxylation of different 2-oxoacids such as 2-oxoglutarate, pyruvate and 2-oxobutyrate to form their CoA derivatives.</text>
</comment>
<dbReference type="GO" id="GO:0009097">
    <property type="term" value="P:isoleucine biosynthetic process"/>
    <property type="evidence" value="ECO:0007669"/>
    <property type="project" value="TreeGrafter"/>
</dbReference>
<dbReference type="Pfam" id="PF00205">
    <property type="entry name" value="TPP_enzyme_M"/>
    <property type="match status" value="1"/>
</dbReference>
<dbReference type="GO" id="GO:0050660">
    <property type="term" value="F:flavin adenine dinucleotide binding"/>
    <property type="evidence" value="ECO:0007669"/>
    <property type="project" value="TreeGrafter"/>
</dbReference>
<dbReference type="InterPro" id="IPR029061">
    <property type="entry name" value="THDP-binding"/>
</dbReference>
<evidence type="ECO:0000259" key="7">
    <source>
        <dbReference type="Pfam" id="PF02776"/>
    </source>
</evidence>
<dbReference type="AlphaFoldDB" id="A0A2T9X287"/>
<dbReference type="Gene3D" id="3.40.50.970">
    <property type="match status" value="1"/>
</dbReference>
<evidence type="ECO:0000256" key="4">
    <source>
        <dbReference type="ARBA" id="ARBA00012691"/>
    </source>
</evidence>
<dbReference type="GO" id="GO:0003984">
    <property type="term" value="F:acetolactate synthase activity"/>
    <property type="evidence" value="ECO:0007669"/>
    <property type="project" value="TreeGrafter"/>
</dbReference>
<evidence type="ECO:0000256" key="1">
    <source>
        <dbReference type="ARBA" id="ARBA00003908"/>
    </source>
</evidence>
<dbReference type="EMBL" id="QEFD01000232">
    <property type="protein sequence ID" value="PVU74197.1"/>
    <property type="molecule type" value="Genomic_DNA"/>
</dbReference>
<dbReference type="GO" id="GO:0030976">
    <property type="term" value="F:thiamine pyrophosphate binding"/>
    <property type="evidence" value="ECO:0007669"/>
    <property type="project" value="InterPro"/>
</dbReference>
<protein>
    <recommendedName>
        <fullName evidence="4">2-oxoacid oxidoreductase (ferredoxin)</fullName>
        <ecNumber evidence="4">1.2.7.11</ecNumber>
    </recommendedName>
</protein>
<dbReference type="GO" id="GO:0005948">
    <property type="term" value="C:acetolactate synthase complex"/>
    <property type="evidence" value="ECO:0007669"/>
    <property type="project" value="TreeGrafter"/>
</dbReference>
<proteinExistence type="inferred from homology"/>
<reference evidence="8 9" key="1">
    <citation type="journal article" date="2015" name="Appl. Environ. Microbiol.">
        <title>Nanoarchaeota, Their Sulfolobales Host, and Nanoarchaeota Virus Distribution across Yellowstone National Park Hot Springs.</title>
        <authorList>
            <person name="Munson-McGee J.H."/>
            <person name="Field E.K."/>
            <person name="Bateson M."/>
            <person name="Rooney C."/>
            <person name="Stepanauskas R."/>
            <person name="Young M.J."/>
        </authorList>
    </citation>
    <scope>NUCLEOTIDE SEQUENCE [LARGE SCALE GENOMIC DNA]</scope>
    <source>
        <strain evidence="8">SCGC AC-742_N10</strain>
    </source>
</reference>
<sequence>MSTPKRKEETVGKEMTGDEALAYVLKEIGTKKVFTTVSLPENLRERLKEYEIEQDISLNSRDALLLAETYAMENNTAGVVIQIPGTEILNGIDVIAQAYADSVPLLIIGSLRSYRDVGRARIGELRTPDDLSSTLAPITKLRERAISIEEITVTVEKANKEALSNRPRPAFVEIAEDLFKMKAYPLSPAEQKPEKRTPDKNTVAKVAEVLSNSKLPVIVSGYGVITSGAYNELIELAELLDAPVITTIKGKGSFPASHQLFAGEGLGIIGTDIGNKLLAEADSILFLGTRLTQLSTGGWSMKFKGFTMHNNIDGEDIGKVIMPHLPIVADTGLFLKELLVLLKQKIKDKIDRGIRYEILRSKKEPELRAHSGLWPWDVVKTLMDFKFSKIFVDLSAVTFDMIRYPVEKPVWFTSESIISKGIGIAGVIQSKDKNALGVTDLPSITRNLGLLQSKKDEAKGTLIIFNDKASTYLDTTASDAPTIKRSWSSINIDLKFLGAIDVNSTAELKEALNNNEGDNKLRIINVNIDPQYDSSVLIRM</sequence>
<dbReference type="SUPFAM" id="SSF52518">
    <property type="entry name" value="Thiamin diphosphate-binding fold (THDP-binding)"/>
    <property type="match status" value="1"/>
</dbReference>
<dbReference type="Proteomes" id="UP000245638">
    <property type="component" value="Unassembled WGS sequence"/>
</dbReference>
<dbReference type="GO" id="GO:0018491">
    <property type="term" value="F:2-oxobutyrate synthase activity"/>
    <property type="evidence" value="ECO:0007669"/>
    <property type="project" value="UniProtKB-ARBA"/>
</dbReference>
<comment type="similarity">
    <text evidence="2">Belongs to the TPP enzyme family.</text>
</comment>
<dbReference type="EC" id="1.2.7.11" evidence="4"/>
<comment type="subunit">
    <text evidence="3">Heterodimer composed of an alpha and a beta subunit.</text>
</comment>
<feature type="domain" description="Thiamine pyrophosphate enzyme central" evidence="6">
    <location>
        <begin position="203"/>
        <end position="338"/>
    </location>
</feature>
<dbReference type="PANTHER" id="PTHR18968:SF13">
    <property type="entry name" value="ACETOLACTATE SYNTHASE CATALYTIC SUBUNIT, MITOCHONDRIAL"/>
    <property type="match status" value="1"/>
</dbReference>
<dbReference type="SUPFAM" id="SSF52467">
    <property type="entry name" value="DHS-like NAD/FAD-binding domain"/>
    <property type="match status" value="1"/>
</dbReference>
<dbReference type="InterPro" id="IPR012001">
    <property type="entry name" value="Thiamin_PyroP_enz_TPP-bd_dom"/>
</dbReference>
<dbReference type="GO" id="GO:0009099">
    <property type="term" value="P:L-valine biosynthetic process"/>
    <property type="evidence" value="ECO:0007669"/>
    <property type="project" value="TreeGrafter"/>
</dbReference>
<dbReference type="Gene3D" id="3.40.50.1220">
    <property type="entry name" value="TPP-binding domain"/>
    <property type="match status" value="1"/>
</dbReference>
<evidence type="ECO:0000313" key="8">
    <source>
        <dbReference type="EMBL" id="PVU74197.1"/>
    </source>
</evidence>
<evidence type="ECO:0000256" key="3">
    <source>
        <dbReference type="ARBA" id="ARBA00011631"/>
    </source>
</evidence>
<dbReference type="Pfam" id="PF02776">
    <property type="entry name" value="TPP_enzyme_N"/>
    <property type="match status" value="1"/>
</dbReference>
<comment type="catalytic activity">
    <reaction evidence="5">
        <text>a 2-oxocarboxylate + 2 oxidized [2Fe-2S]-[ferredoxin] + CoA = an acyl-CoA + 2 reduced [2Fe-2S]-[ferredoxin] + CO2 + H(+)</text>
        <dbReference type="Rhea" id="RHEA:42316"/>
        <dbReference type="Rhea" id="RHEA-COMP:10000"/>
        <dbReference type="Rhea" id="RHEA-COMP:10001"/>
        <dbReference type="ChEBI" id="CHEBI:15378"/>
        <dbReference type="ChEBI" id="CHEBI:16526"/>
        <dbReference type="ChEBI" id="CHEBI:33737"/>
        <dbReference type="ChEBI" id="CHEBI:33738"/>
        <dbReference type="ChEBI" id="CHEBI:35179"/>
        <dbReference type="ChEBI" id="CHEBI:57287"/>
        <dbReference type="ChEBI" id="CHEBI:58342"/>
        <dbReference type="EC" id="1.2.7.11"/>
    </reaction>
</comment>
<evidence type="ECO:0000256" key="5">
    <source>
        <dbReference type="ARBA" id="ARBA00048893"/>
    </source>
</evidence>
<evidence type="ECO:0000313" key="9">
    <source>
        <dbReference type="Proteomes" id="UP000245638"/>
    </source>
</evidence>
<gene>
    <name evidence="8" type="ORF">DDW13_08550</name>
</gene>